<reference evidence="6 7" key="1">
    <citation type="submission" date="2014-01" db="EMBL/GenBank/DDBJ databases">
        <title>Genome sequence determination for a cystic fibrosis isolate, Inquilinus limosus.</title>
        <authorList>
            <person name="Pino M."/>
            <person name="Di Conza J."/>
            <person name="Gutkind G."/>
        </authorList>
    </citation>
    <scope>NUCLEOTIDE SEQUENCE [LARGE SCALE GENOMIC DNA]</scope>
    <source>
        <strain evidence="6 7">MP06</strain>
    </source>
</reference>
<dbReference type="Gene3D" id="3.10.105.10">
    <property type="entry name" value="Dipeptide-binding Protein, Domain 3"/>
    <property type="match status" value="1"/>
</dbReference>
<dbReference type="OrthoDB" id="9803988at2"/>
<evidence type="ECO:0000256" key="1">
    <source>
        <dbReference type="ARBA" id="ARBA00004418"/>
    </source>
</evidence>
<dbReference type="InterPro" id="IPR030678">
    <property type="entry name" value="Peptide/Ni-bd"/>
</dbReference>
<evidence type="ECO:0000313" key="6">
    <source>
        <dbReference type="EMBL" id="KGM33280.1"/>
    </source>
</evidence>
<dbReference type="GO" id="GO:1904680">
    <property type="term" value="F:peptide transmembrane transporter activity"/>
    <property type="evidence" value="ECO:0007669"/>
    <property type="project" value="TreeGrafter"/>
</dbReference>
<name>A0A0A0D5E8_9PROT</name>
<feature type="domain" description="Solute-binding protein family 5" evidence="5">
    <location>
        <begin position="69"/>
        <end position="428"/>
    </location>
</feature>
<dbReference type="GO" id="GO:0015833">
    <property type="term" value="P:peptide transport"/>
    <property type="evidence" value="ECO:0007669"/>
    <property type="project" value="TreeGrafter"/>
</dbReference>
<comment type="caution">
    <text evidence="6">The sequence shown here is derived from an EMBL/GenBank/DDBJ whole genome shotgun (WGS) entry which is preliminary data.</text>
</comment>
<gene>
    <name evidence="6" type="ORF">P409_16705</name>
</gene>
<evidence type="ECO:0000256" key="3">
    <source>
        <dbReference type="ARBA" id="ARBA00022729"/>
    </source>
</evidence>
<evidence type="ECO:0000313" key="7">
    <source>
        <dbReference type="Proteomes" id="UP000029995"/>
    </source>
</evidence>
<evidence type="ECO:0000256" key="2">
    <source>
        <dbReference type="ARBA" id="ARBA00005695"/>
    </source>
</evidence>
<dbReference type="Pfam" id="PF00496">
    <property type="entry name" value="SBP_bac_5"/>
    <property type="match status" value="1"/>
</dbReference>
<dbReference type="Gene3D" id="3.90.76.10">
    <property type="entry name" value="Dipeptide-binding Protein, Domain 1"/>
    <property type="match status" value="1"/>
</dbReference>
<dbReference type="EMBL" id="JANX01000202">
    <property type="protein sequence ID" value="KGM33280.1"/>
    <property type="molecule type" value="Genomic_DNA"/>
</dbReference>
<dbReference type="InterPro" id="IPR000914">
    <property type="entry name" value="SBP_5_dom"/>
</dbReference>
<feature type="signal peptide" evidence="4">
    <location>
        <begin position="1"/>
        <end position="21"/>
    </location>
</feature>
<dbReference type="PANTHER" id="PTHR30290">
    <property type="entry name" value="PERIPLASMIC BINDING COMPONENT OF ABC TRANSPORTER"/>
    <property type="match status" value="1"/>
</dbReference>
<dbReference type="SUPFAM" id="SSF53850">
    <property type="entry name" value="Periplasmic binding protein-like II"/>
    <property type="match status" value="1"/>
</dbReference>
<dbReference type="Proteomes" id="UP000029995">
    <property type="component" value="Unassembled WGS sequence"/>
</dbReference>
<dbReference type="PANTHER" id="PTHR30290:SF38">
    <property type="entry name" value="D,D-DIPEPTIDE-BINDING PERIPLASMIC PROTEIN DDPA-RELATED"/>
    <property type="match status" value="1"/>
</dbReference>
<sequence>MTRLSVLALAAALGLAVPALAAPPADTIRVALNGDLRSTDPGTKRDDNTDAVILHVVEGLVAYREDASVGPMLADSWAVSDDGKTYTFKLRDGVRFQNGAPLTSAEVVWSWKRWLDPKTEWRCLPELDGRGRMKIEAVEAPDPKTVVFKLNAPSALFLATIARTDCAEGAIIHPDSVGPDGKWIKPIGTGPYQLETWEPGQYVLLKRFDGYASRDGDRDGYTGGKKALAETVRFNIIGDPAAAKTALLSGDIDLVPDVSIADKQEIDGQKGVRTELAQTLSMSAILIQTRDPLLKDVRIRRALALAIDTSQIAQAVTQGTSPPNPSVIPSASPYHTAVEEQGYTPNVEEAKKLLAEAGYSGQPIKMLVNRKYQSVYDTAIFAQALAQQAGINIELEVLDWGAQLDRYTSGDYQTMSFSYSARMDPALSYEMVSGPKDKQPRKVWENPEALKLIQDAMVTSDPKQRQAIFDTLHRMQIEDVPLIVTYNGAEIAAVSDRLEGYKPWTASKPRLWNVAIKN</sequence>
<comment type="subcellular location">
    <subcellularLocation>
        <location evidence="1">Periplasm</location>
    </subcellularLocation>
</comment>
<evidence type="ECO:0000259" key="5">
    <source>
        <dbReference type="Pfam" id="PF00496"/>
    </source>
</evidence>
<keyword evidence="3 4" id="KW-0732">Signal</keyword>
<dbReference type="PIRSF" id="PIRSF002741">
    <property type="entry name" value="MppA"/>
    <property type="match status" value="1"/>
</dbReference>
<organism evidence="6 7">
    <name type="scientific">Inquilinus limosus MP06</name>
    <dbReference type="NCBI Taxonomy" id="1398085"/>
    <lineage>
        <taxon>Bacteria</taxon>
        <taxon>Pseudomonadati</taxon>
        <taxon>Pseudomonadota</taxon>
        <taxon>Alphaproteobacteria</taxon>
        <taxon>Rhodospirillales</taxon>
        <taxon>Rhodospirillaceae</taxon>
        <taxon>Inquilinus</taxon>
    </lineage>
</organism>
<dbReference type="GO" id="GO:0030288">
    <property type="term" value="C:outer membrane-bounded periplasmic space"/>
    <property type="evidence" value="ECO:0007669"/>
    <property type="project" value="UniProtKB-ARBA"/>
</dbReference>
<dbReference type="AlphaFoldDB" id="A0A0A0D5E8"/>
<proteinExistence type="inferred from homology"/>
<protein>
    <submittedName>
        <fullName evidence="6">Peptide ABC transporter substrate-binding protein</fullName>
    </submittedName>
</protein>
<feature type="chain" id="PRO_5001961102" evidence="4">
    <location>
        <begin position="22"/>
        <end position="518"/>
    </location>
</feature>
<dbReference type="Gene3D" id="3.40.190.10">
    <property type="entry name" value="Periplasmic binding protein-like II"/>
    <property type="match status" value="1"/>
</dbReference>
<accession>A0A0A0D5E8</accession>
<dbReference type="InterPro" id="IPR039424">
    <property type="entry name" value="SBP_5"/>
</dbReference>
<dbReference type="GO" id="GO:0043190">
    <property type="term" value="C:ATP-binding cassette (ABC) transporter complex"/>
    <property type="evidence" value="ECO:0007669"/>
    <property type="project" value="InterPro"/>
</dbReference>
<dbReference type="RefSeq" id="WP_034839615.1">
    <property type="nucleotide sequence ID" value="NZ_JANX01000202.1"/>
</dbReference>
<comment type="similarity">
    <text evidence="2">Belongs to the bacterial solute-binding protein 5 family.</text>
</comment>
<evidence type="ECO:0000256" key="4">
    <source>
        <dbReference type="SAM" id="SignalP"/>
    </source>
</evidence>